<feature type="domain" description="Sodium/calcium exchanger membrane region" evidence="8">
    <location>
        <begin position="2"/>
        <end position="88"/>
    </location>
</feature>
<keyword evidence="4 7" id="KW-1133">Transmembrane helix</keyword>
<feature type="transmembrane region" description="Helical" evidence="7">
    <location>
        <begin position="264"/>
        <end position="285"/>
    </location>
</feature>
<dbReference type="AlphaFoldDB" id="A0A9Q0AVI3"/>
<dbReference type="GO" id="GO:0015369">
    <property type="term" value="F:calcium:proton antiporter activity"/>
    <property type="evidence" value="ECO:0007669"/>
    <property type="project" value="TreeGrafter"/>
</dbReference>
<feature type="transmembrane region" description="Helical" evidence="7">
    <location>
        <begin position="172"/>
        <end position="191"/>
    </location>
</feature>
<comment type="subcellular location">
    <subcellularLocation>
        <location evidence="1">Endomembrane system</location>
        <topology evidence="1">Multi-pass membrane protein</topology>
    </subcellularLocation>
</comment>
<name>A0A9Q0AVI3_9PEZI</name>
<feature type="domain" description="Sodium/calcium exchanger membrane region" evidence="8">
    <location>
        <begin position="172"/>
        <end position="305"/>
    </location>
</feature>
<proteinExistence type="predicted"/>
<evidence type="ECO:0000313" key="10">
    <source>
        <dbReference type="Proteomes" id="UP000829685"/>
    </source>
</evidence>
<dbReference type="InterPro" id="IPR004837">
    <property type="entry name" value="NaCa_Exmemb"/>
</dbReference>
<dbReference type="PANTHER" id="PTHR31503:SF20">
    <property type="entry name" value="CA(2+)_H(+) EXCHANGER, PUTATIVE (EUROFUNG)-RELATED"/>
    <property type="match status" value="1"/>
</dbReference>
<evidence type="ECO:0000313" key="9">
    <source>
        <dbReference type="EMBL" id="KAI1880796.1"/>
    </source>
</evidence>
<keyword evidence="2" id="KW-0813">Transport</keyword>
<reference evidence="9" key="1">
    <citation type="submission" date="2021-03" db="EMBL/GenBank/DDBJ databases">
        <title>Revisited historic fungal species revealed as producer of novel bioactive compounds through whole genome sequencing and comparative genomics.</title>
        <authorList>
            <person name="Vignolle G.A."/>
            <person name="Hochenegger N."/>
            <person name="Mach R.L."/>
            <person name="Mach-Aigner A.R."/>
            <person name="Javad Rahimi M."/>
            <person name="Salim K.A."/>
            <person name="Chan C.M."/>
            <person name="Lim L.B.L."/>
            <person name="Cai F."/>
            <person name="Druzhinina I.S."/>
            <person name="U'Ren J.M."/>
            <person name="Derntl C."/>
        </authorList>
    </citation>
    <scope>NUCLEOTIDE SEQUENCE</scope>
    <source>
        <strain evidence="9">TUCIM 5799</strain>
    </source>
</reference>
<dbReference type="GO" id="GO:0012505">
    <property type="term" value="C:endomembrane system"/>
    <property type="evidence" value="ECO:0007669"/>
    <property type="project" value="UniProtKB-SubCell"/>
</dbReference>
<gene>
    <name evidence="9" type="ORF">JX265_001036</name>
</gene>
<dbReference type="GO" id="GO:0000329">
    <property type="term" value="C:fungal-type vacuole membrane"/>
    <property type="evidence" value="ECO:0007669"/>
    <property type="project" value="TreeGrafter"/>
</dbReference>
<evidence type="ECO:0000256" key="6">
    <source>
        <dbReference type="ARBA" id="ARBA00023136"/>
    </source>
</evidence>
<feature type="transmembrane region" description="Helical" evidence="7">
    <location>
        <begin position="292"/>
        <end position="312"/>
    </location>
</feature>
<evidence type="ECO:0000256" key="3">
    <source>
        <dbReference type="ARBA" id="ARBA00022692"/>
    </source>
</evidence>
<sequence length="319" mass="34161">MLIGGILNNIFVLLGLSILLGGMVQSEQAFNRYEAQGSSSLLSIAATSLLIPSASDLLSQATQENIANQSRGASIILILVYLAYLSCQLGTHRDAYHAKAGESVRKQQVPANTIEALVTGTGGTGAIPVIAPLISTYEHDKLPMLPGQKLSKDESDNEVHGPQLHFGVAMELFLTTIVLLYFCIDFVVNSISTLTATTQLSTMFIGLILLSIPNCDLAPIPLAVDNRLEQTMKFSVGRSIQTALLVEPLVVLIAWGMGVEGVTLSFGGFENVSLFTTILLLNFLVVDGKFHWIHGILLLADWALIPIAAYFMSPGHGGP</sequence>
<keyword evidence="10" id="KW-1185">Reference proteome</keyword>
<evidence type="ECO:0000256" key="1">
    <source>
        <dbReference type="ARBA" id="ARBA00004127"/>
    </source>
</evidence>
<keyword evidence="3 7" id="KW-0812">Transmembrane</keyword>
<evidence type="ECO:0000256" key="5">
    <source>
        <dbReference type="ARBA" id="ARBA00023065"/>
    </source>
</evidence>
<evidence type="ECO:0000256" key="4">
    <source>
        <dbReference type="ARBA" id="ARBA00022989"/>
    </source>
</evidence>
<dbReference type="EMBL" id="JAFIMR010000002">
    <property type="protein sequence ID" value="KAI1880796.1"/>
    <property type="molecule type" value="Genomic_DNA"/>
</dbReference>
<protein>
    <recommendedName>
        <fullName evidence="8">Sodium/calcium exchanger membrane region domain-containing protein</fullName>
    </recommendedName>
</protein>
<dbReference type="Proteomes" id="UP000829685">
    <property type="component" value="Unassembled WGS sequence"/>
</dbReference>
<evidence type="ECO:0000259" key="8">
    <source>
        <dbReference type="Pfam" id="PF01699"/>
    </source>
</evidence>
<accession>A0A9Q0AVI3</accession>
<organism evidence="9 10">
    <name type="scientific">Neoarthrinium moseri</name>
    <dbReference type="NCBI Taxonomy" id="1658444"/>
    <lineage>
        <taxon>Eukaryota</taxon>
        <taxon>Fungi</taxon>
        <taxon>Dikarya</taxon>
        <taxon>Ascomycota</taxon>
        <taxon>Pezizomycotina</taxon>
        <taxon>Sordariomycetes</taxon>
        <taxon>Xylariomycetidae</taxon>
        <taxon>Amphisphaeriales</taxon>
        <taxon>Apiosporaceae</taxon>
        <taxon>Neoarthrinium</taxon>
    </lineage>
</organism>
<keyword evidence="6 7" id="KW-0472">Membrane</keyword>
<feature type="transmembrane region" description="Helical" evidence="7">
    <location>
        <begin position="6"/>
        <end position="24"/>
    </location>
</feature>
<comment type="caution">
    <text evidence="9">The sequence shown here is derived from an EMBL/GenBank/DDBJ whole genome shotgun (WGS) entry which is preliminary data.</text>
</comment>
<dbReference type="InterPro" id="IPR004713">
    <property type="entry name" value="CaH_exchang"/>
</dbReference>
<evidence type="ECO:0000256" key="2">
    <source>
        <dbReference type="ARBA" id="ARBA00022448"/>
    </source>
</evidence>
<feature type="transmembrane region" description="Helical" evidence="7">
    <location>
        <begin position="236"/>
        <end position="258"/>
    </location>
</feature>
<dbReference type="Pfam" id="PF01699">
    <property type="entry name" value="Na_Ca_ex"/>
    <property type="match status" value="2"/>
</dbReference>
<dbReference type="GO" id="GO:0006874">
    <property type="term" value="P:intracellular calcium ion homeostasis"/>
    <property type="evidence" value="ECO:0007669"/>
    <property type="project" value="TreeGrafter"/>
</dbReference>
<evidence type="ECO:0000256" key="7">
    <source>
        <dbReference type="SAM" id="Phobius"/>
    </source>
</evidence>
<dbReference type="PANTHER" id="PTHR31503">
    <property type="entry name" value="VACUOLAR CALCIUM ION TRANSPORTER"/>
    <property type="match status" value="1"/>
</dbReference>
<keyword evidence="5" id="KW-0406">Ion transport</keyword>